<protein>
    <submittedName>
        <fullName evidence="1">AlNc14C162G7791 protein</fullName>
    </submittedName>
</protein>
<name>F0WMV5_9STRA</name>
<dbReference type="SUPFAM" id="SSF46579">
    <property type="entry name" value="Prefoldin"/>
    <property type="match status" value="1"/>
</dbReference>
<gene>
    <name evidence="1" type="primary">AlNc14C162G7791</name>
    <name evidence="1" type="ORF">ALNC14_087830</name>
</gene>
<accession>F0WMV5</accession>
<dbReference type="EMBL" id="FR824207">
    <property type="protein sequence ID" value="CCA22640.1"/>
    <property type="molecule type" value="Genomic_DNA"/>
</dbReference>
<evidence type="ECO:0000313" key="1">
    <source>
        <dbReference type="EMBL" id="CCA22640.1"/>
    </source>
</evidence>
<dbReference type="HOGENOM" id="CLU_2578840_0_0_1"/>
<proteinExistence type="predicted"/>
<dbReference type="AlphaFoldDB" id="F0WMV5"/>
<sequence>MLSEWKKTQEVSKLDRQIRELQVALGELGTARSEKRAYIQRGSIFFMNTREHVVKCKNDEIQIKQDRRESIRRSLNARIKK</sequence>
<reference evidence="1" key="1">
    <citation type="journal article" date="2011" name="PLoS Biol.">
        <title>Gene gain and loss during evolution of obligate parasitism in the white rust pathogen of Arabidopsis thaliana.</title>
        <authorList>
            <person name="Kemen E."/>
            <person name="Gardiner A."/>
            <person name="Schultz-Larsen T."/>
            <person name="Kemen A.C."/>
            <person name="Balmuth A.L."/>
            <person name="Robert-Seilaniantz A."/>
            <person name="Bailey K."/>
            <person name="Holub E."/>
            <person name="Studholme D.J."/>
            <person name="Maclean D."/>
            <person name="Jones J.D."/>
        </authorList>
    </citation>
    <scope>NUCLEOTIDE SEQUENCE</scope>
</reference>
<reference evidence="1" key="2">
    <citation type="submission" date="2011-02" db="EMBL/GenBank/DDBJ databases">
        <authorList>
            <person name="MacLean D."/>
        </authorList>
    </citation>
    <scope>NUCLEOTIDE SEQUENCE</scope>
</reference>
<organism evidence="1">
    <name type="scientific">Albugo laibachii Nc14</name>
    <dbReference type="NCBI Taxonomy" id="890382"/>
    <lineage>
        <taxon>Eukaryota</taxon>
        <taxon>Sar</taxon>
        <taxon>Stramenopiles</taxon>
        <taxon>Oomycota</taxon>
        <taxon>Peronosporomycetes</taxon>
        <taxon>Albuginales</taxon>
        <taxon>Albuginaceae</taxon>
        <taxon>Albugo</taxon>
    </lineage>
</organism>